<dbReference type="AlphaFoldDB" id="A0A944QTL4"/>
<comment type="caution">
    <text evidence="1">The sequence shown here is derived from an EMBL/GenBank/DDBJ whole genome shotgun (WGS) entry which is preliminary data.</text>
</comment>
<sequence>MISYEKPSVWVWLLVVILALPGGMAAAAKPAMAESGGESIGLMGEWCREKKRMITQYSVAEGSLFIRGGRSGRTHEAALACNDAYTECKAKTIRGWGTPVTEILRLDGEVMNLTRIWGGAWKDKSYNFTFTRCPKW</sequence>
<accession>A0A944QTL4</accession>
<evidence type="ECO:0000313" key="1">
    <source>
        <dbReference type="EMBL" id="MBT2989207.1"/>
    </source>
</evidence>
<name>A0A944QTL4_9GAMM</name>
<dbReference type="EMBL" id="JAHHGM010000007">
    <property type="protein sequence ID" value="MBT2989207.1"/>
    <property type="molecule type" value="Genomic_DNA"/>
</dbReference>
<reference evidence="1 2" key="1">
    <citation type="submission" date="2021-05" db="EMBL/GenBank/DDBJ databases">
        <title>Genetic and Functional Diversity in Clade A Lucinid endosymbionts from the Bahamas.</title>
        <authorList>
            <person name="Giani N.M."/>
            <person name="Engel A.S."/>
            <person name="Campbell B.J."/>
        </authorList>
    </citation>
    <scope>NUCLEOTIDE SEQUENCE [LARGE SCALE GENOMIC DNA]</scope>
    <source>
        <strain evidence="1">LUC16012Gg_MoonRockCtena</strain>
    </source>
</reference>
<evidence type="ECO:0000313" key="2">
    <source>
        <dbReference type="Proteomes" id="UP000770889"/>
    </source>
</evidence>
<dbReference type="Proteomes" id="UP000770889">
    <property type="component" value="Unassembled WGS sequence"/>
</dbReference>
<protein>
    <submittedName>
        <fullName evidence="1">Uncharacterized protein</fullName>
    </submittedName>
</protein>
<organism evidence="1 2">
    <name type="scientific">Candidatus Thiodiazotropha taylori</name>
    <dbReference type="NCBI Taxonomy" id="2792791"/>
    <lineage>
        <taxon>Bacteria</taxon>
        <taxon>Pseudomonadati</taxon>
        <taxon>Pseudomonadota</taxon>
        <taxon>Gammaproteobacteria</taxon>
        <taxon>Chromatiales</taxon>
        <taxon>Sedimenticolaceae</taxon>
        <taxon>Candidatus Thiodiazotropha</taxon>
    </lineage>
</organism>
<proteinExistence type="predicted"/>
<gene>
    <name evidence="1" type="ORF">KME65_09605</name>
</gene>